<sequence>MIQAAIFDMDGLLVDSEPFWQDAELAVFQSLGVKITRQDTIDTTGIRIDQIVKHYYNTQGWKGPSCDEVCDMILDKVIELVSIHKPMKPGVMHALTLCREANLRIALASSSPMKLINASLEALGIASWFEQCHSAEHLKYGKPHPEVYLNAAESLGIDPQNCIALEDSFTGLLAAKAAQMRTVVVPEHEVAAQERWVISDVKLNSLDELSTEMLGA</sequence>
<dbReference type="InterPro" id="IPR036412">
    <property type="entry name" value="HAD-like_sf"/>
</dbReference>
<dbReference type="OrthoDB" id="9800058at2"/>
<evidence type="ECO:0000256" key="2">
    <source>
        <dbReference type="ARBA" id="ARBA00006171"/>
    </source>
</evidence>
<keyword evidence="4 7" id="KW-0378">Hydrolase</keyword>
<dbReference type="Gene3D" id="1.10.150.240">
    <property type="entry name" value="Putative phosphatase, domain 2"/>
    <property type="match status" value="1"/>
</dbReference>
<evidence type="ECO:0000313" key="7">
    <source>
        <dbReference type="EMBL" id="CZF79004.1"/>
    </source>
</evidence>
<dbReference type="STRING" id="1796497.GCE9029_01194"/>
<dbReference type="GO" id="GO:0003850">
    <property type="term" value="F:2-deoxyglucose-6-phosphatase activity"/>
    <property type="evidence" value="ECO:0007669"/>
    <property type="project" value="UniProtKB-EC"/>
</dbReference>
<dbReference type="SFLD" id="SFLDG01129">
    <property type="entry name" value="C1.5:_HAD__Beta-PGM__Phosphata"/>
    <property type="match status" value="1"/>
</dbReference>
<dbReference type="Gene3D" id="3.40.50.1000">
    <property type="entry name" value="HAD superfamily/HAD-like"/>
    <property type="match status" value="1"/>
</dbReference>
<comment type="similarity">
    <text evidence="2">Belongs to the HAD-like hydrolase superfamily. CbbY/CbbZ/Gph/YieH family.</text>
</comment>
<dbReference type="InterPro" id="IPR006439">
    <property type="entry name" value="HAD-SF_hydro_IA"/>
</dbReference>
<dbReference type="InterPro" id="IPR051600">
    <property type="entry name" value="Beta-PGM-like"/>
</dbReference>
<comment type="cofactor">
    <cofactor evidence="1">
        <name>Mg(2+)</name>
        <dbReference type="ChEBI" id="CHEBI:18420"/>
    </cofactor>
</comment>
<dbReference type="SFLD" id="SFLDS00003">
    <property type="entry name" value="Haloacid_Dehalogenase"/>
    <property type="match status" value="1"/>
</dbReference>
<dbReference type="AlphaFoldDB" id="A0A128EXV9"/>
<dbReference type="Pfam" id="PF00702">
    <property type="entry name" value="Hydrolase"/>
    <property type="match status" value="1"/>
</dbReference>
<keyword evidence="8" id="KW-1185">Reference proteome</keyword>
<dbReference type="EC" id="3.1.3.68" evidence="7"/>
<reference evidence="8" key="1">
    <citation type="submission" date="2016-02" db="EMBL/GenBank/DDBJ databases">
        <authorList>
            <person name="Rodrigo-Torres Lidia"/>
            <person name="Arahal R.David."/>
        </authorList>
    </citation>
    <scope>NUCLEOTIDE SEQUENCE [LARGE SCALE GENOMIC DNA]</scope>
    <source>
        <strain evidence="8">CECT 9029</strain>
    </source>
</reference>
<dbReference type="RefSeq" id="WP_062661673.1">
    <property type="nucleotide sequence ID" value="NZ_FIZX01000001.1"/>
</dbReference>
<gene>
    <name evidence="7" type="primary">yniC</name>
    <name evidence="7" type="ORF">GCE9029_01194</name>
</gene>
<evidence type="ECO:0000256" key="4">
    <source>
        <dbReference type="ARBA" id="ARBA00022801"/>
    </source>
</evidence>
<dbReference type="NCBIfam" id="NF008087">
    <property type="entry name" value="PRK10826.1"/>
    <property type="match status" value="1"/>
</dbReference>
<evidence type="ECO:0000256" key="5">
    <source>
        <dbReference type="ARBA" id="ARBA00022842"/>
    </source>
</evidence>
<keyword evidence="6" id="KW-0119">Carbohydrate metabolism</keyword>
<dbReference type="PANTHER" id="PTHR46193:SF18">
    <property type="entry name" value="HEXITOL PHOSPHATASE B"/>
    <property type="match status" value="1"/>
</dbReference>
<dbReference type="Proteomes" id="UP000071641">
    <property type="component" value="Unassembled WGS sequence"/>
</dbReference>
<dbReference type="NCBIfam" id="TIGR01509">
    <property type="entry name" value="HAD-SF-IA-v3"/>
    <property type="match status" value="1"/>
</dbReference>
<dbReference type="EMBL" id="FIZX01000001">
    <property type="protein sequence ID" value="CZF79004.1"/>
    <property type="molecule type" value="Genomic_DNA"/>
</dbReference>
<dbReference type="SUPFAM" id="SSF56784">
    <property type="entry name" value="HAD-like"/>
    <property type="match status" value="1"/>
</dbReference>
<name>A0A128EXV9_9GAMM</name>
<keyword evidence="3" id="KW-0479">Metal-binding</keyword>
<dbReference type="InterPro" id="IPR023198">
    <property type="entry name" value="PGP-like_dom2"/>
</dbReference>
<protein>
    <submittedName>
        <fullName evidence="7">2-deoxyglucose-6-phosphate phosphatase</fullName>
        <ecNumber evidence="7">3.1.3.68</ecNumber>
    </submittedName>
</protein>
<evidence type="ECO:0000256" key="3">
    <source>
        <dbReference type="ARBA" id="ARBA00022723"/>
    </source>
</evidence>
<proteinExistence type="inferred from homology"/>
<dbReference type="PANTHER" id="PTHR46193">
    <property type="entry name" value="6-PHOSPHOGLUCONATE PHOSPHATASE"/>
    <property type="match status" value="1"/>
</dbReference>
<accession>A0A128EXV9</accession>
<dbReference type="GO" id="GO:0000287">
    <property type="term" value="F:magnesium ion binding"/>
    <property type="evidence" value="ECO:0007669"/>
    <property type="project" value="UniProtKB-ARBA"/>
</dbReference>
<dbReference type="InterPro" id="IPR023214">
    <property type="entry name" value="HAD_sf"/>
</dbReference>
<dbReference type="FunFam" id="3.40.50.1000:FF:000036">
    <property type="entry name" value="HAD family hydrolase"/>
    <property type="match status" value="1"/>
</dbReference>
<evidence type="ECO:0000313" key="8">
    <source>
        <dbReference type="Proteomes" id="UP000071641"/>
    </source>
</evidence>
<evidence type="ECO:0000256" key="6">
    <source>
        <dbReference type="ARBA" id="ARBA00023277"/>
    </source>
</evidence>
<keyword evidence="5" id="KW-0460">Magnesium</keyword>
<organism evidence="7 8">
    <name type="scientific">Grimontia celer</name>
    <dbReference type="NCBI Taxonomy" id="1796497"/>
    <lineage>
        <taxon>Bacteria</taxon>
        <taxon>Pseudomonadati</taxon>
        <taxon>Pseudomonadota</taxon>
        <taxon>Gammaproteobacteria</taxon>
        <taxon>Vibrionales</taxon>
        <taxon>Vibrionaceae</taxon>
        <taxon>Grimontia</taxon>
    </lineage>
</organism>
<evidence type="ECO:0000256" key="1">
    <source>
        <dbReference type="ARBA" id="ARBA00001946"/>
    </source>
</evidence>